<evidence type="ECO:0000313" key="4">
    <source>
        <dbReference type="Proteomes" id="UP001060771"/>
    </source>
</evidence>
<keyword evidence="4" id="KW-1185">Reference proteome</keyword>
<gene>
    <name evidence="2" type="ORF">GCM10007112_00090</name>
    <name evidence="1" type="ORF">Vsou_13000</name>
</gene>
<name>A0A830EDS6_9CREN</name>
<evidence type="ECO:0000313" key="2">
    <source>
        <dbReference type="EMBL" id="GGI67106.1"/>
    </source>
</evidence>
<proteinExistence type="predicted"/>
<dbReference type="Proteomes" id="UP000657075">
    <property type="component" value="Unassembled WGS sequence"/>
</dbReference>
<reference evidence="1" key="4">
    <citation type="journal article" date="2023" name="Microbiol. Resour. Announc.">
        <title>Complete Genome Sequence of Vulcanisaeta souniana Strain IC-059, a Hyperthermophilic Archaeon Isolated from Hot Spring Water in Japan.</title>
        <authorList>
            <person name="Kato S."/>
            <person name="Itoh T."/>
            <person name="Wu L."/>
            <person name="Ma J."/>
            <person name="Ohkuma M."/>
        </authorList>
    </citation>
    <scope>NUCLEOTIDE SEQUENCE</scope>
    <source>
        <strain evidence="1">JCM 11219</strain>
    </source>
</reference>
<accession>A0A830EDS6</accession>
<reference evidence="2" key="2">
    <citation type="submission" date="2020-09" db="EMBL/GenBank/DDBJ databases">
        <authorList>
            <person name="Sun Q."/>
            <person name="Ohkuma M."/>
        </authorList>
    </citation>
    <scope>NUCLEOTIDE SEQUENCE</scope>
    <source>
        <strain evidence="2">JCM 11219</strain>
    </source>
</reference>
<dbReference type="Pfam" id="PF00378">
    <property type="entry name" value="ECH_1"/>
    <property type="match status" value="1"/>
</dbReference>
<dbReference type="InterPro" id="IPR001753">
    <property type="entry name" value="Enoyl-CoA_hydra/iso"/>
</dbReference>
<dbReference type="Proteomes" id="UP001060771">
    <property type="component" value="Chromosome"/>
</dbReference>
<dbReference type="GO" id="GO:0003824">
    <property type="term" value="F:catalytic activity"/>
    <property type="evidence" value="ECO:0007669"/>
    <property type="project" value="UniProtKB-ARBA"/>
</dbReference>
<dbReference type="SUPFAM" id="SSF52096">
    <property type="entry name" value="ClpP/crotonase"/>
    <property type="match status" value="1"/>
</dbReference>
<dbReference type="PANTHER" id="PTHR11941">
    <property type="entry name" value="ENOYL-COA HYDRATASE-RELATED"/>
    <property type="match status" value="1"/>
</dbReference>
<reference evidence="4" key="3">
    <citation type="submission" date="2022-09" db="EMBL/GenBank/DDBJ databases">
        <title>Complete genome sequence of Vulcanisaeta souniana.</title>
        <authorList>
            <person name="Kato S."/>
            <person name="Itoh T."/>
            <person name="Ohkuma M."/>
        </authorList>
    </citation>
    <scope>NUCLEOTIDE SEQUENCE [LARGE SCALE GENOMIC DNA]</scope>
    <source>
        <strain evidence="4">JCM 11219</strain>
    </source>
</reference>
<protein>
    <submittedName>
        <fullName evidence="2">Enoyl-CoA hydratase</fullName>
    </submittedName>
</protein>
<dbReference type="CDD" id="cd06558">
    <property type="entry name" value="crotonase-like"/>
    <property type="match status" value="1"/>
</dbReference>
<dbReference type="AlphaFoldDB" id="A0A830EDS6"/>
<dbReference type="Gene3D" id="3.90.226.10">
    <property type="entry name" value="2-enoyl-CoA Hydratase, Chain A, domain 1"/>
    <property type="match status" value="1"/>
</dbReference>
<dbReference type="InterPro" id="IPR029045">
    <property type="entry name" value="ClpP/crotonase-like_dom_sf"/>
</dbReference>
<dbReference type="PANTHER" id="PTHR11941:SF54">
    <property type="entry name" value="ENOYL-COA HYDRATASE, MITOCHONDRIAL"/>
    <property type="match status" value="1"/>
</dbReference>
<dbReference type="RefSeq" id="WP_229709639.1">
    <property type="nucleotide sequence ID" value="NZ_AP026830.1"/>
</dbReference>
<evidence type="ECO:0000313" key="1">
    <source>
        <dbReference type="EMBL" id="BDR92207.1"/>
    </source>
</evidence>
<dbReference type="GeneID" id="76206850"/>
<evidence type="ECO:0000313" key="3">
    <source>
        <dbReference type="Proteomes" id="UP000657075"/>
    </source>
</evidence>
<sequence>MNREYMRNVATAVSGNALIIRLNRPEKRNAFSLELTLSTRDAVAAGCRDYGGVIITGEGKVFSAGLDLAEVYGFKTIDDSRKYFSAIRDLVVTIANCERPVIALVNGSAYGFATELLYFVDHVVAVRGSEFSLPGIRYGLVPVTPAFAPYLFGILRSRFFLDRDFRLGTDEAVAWGLVHRVVDNVDEGLRESLGLIEKINDVPHGTYLAIKKLMISSLIREASDRWDELLNTLAVESLKPEVKARLGKFLRK</sequence>
<reference evidence="2" key="1">
    <citation type="journal article" date="2014" name="Int. J. Syst. Evol. Microbiol.">
        <title>Complete genome sequence of Corynebacterium casei LMG S-19264T (=DSM 44701T), isolated from a smear-ripened cheese.</title>
        <authorList>
            <consortium name="US DOE Joint Genome Institute (JGI-PGF)"/>
            <person name="Walter F."/>
            <person name="Albersmeier A."/>
            <person name="Kalinowski J."/>
            <person name="Ruckert C."/>
        </authorList>
    </citation>
    <scope>NUCLEOTIDE SEQUENCE</scope>
    <source>
        <strain evidence="2">JCM 11219</strain>
    </source>
</reference>
<dbReference type="GO" id="GO:0006635">
    <property type="term" value="P:fatty acid beta-oxidation"/>
    <property type="evidence" value="ECO:0007669"/>
    <property type="project" value="TreeGrafter"/>
</dbReference>
<dbReference type="EMBL" id="AP026830">
    <property type="protein sequence ID" value="BDR92207.1"/>
    <property type="molecule type" value="Genomic_DNA"/>
</dbReference>
<organism evidence="2 3">
    <name type="scientific">Vulcanisaeta souniana JCM 11219</name>
    <dbReference type="NCBI Taxonomy" id="1293586"/>
    <lineage>
        <taxon>Archaea</taxon>
        <taxon>Thermoproteota</taxon>
        <taxon>Thermoprotei</taxon>
        <taxon>Thermoproteales</taxon>
        <taxon>Thermoproteaceae</taxon>
        <taxon>Vulcanisaeta</taxon>
    </lineage>
</organism>
<dbReference type="EMBL" id="BMNM01000001">
    <property type="protein sequence ID" value="GGI67106.1"/>
    <property type="molecule type" value="Genomic_DNA"/>
</dbReference>